<evidence type="ECO:0000313" key="4">
    <source>
        <dbReference type="EMBL" id="MBB6430358.1"/>
    </source>
</evidence>
<evidence type="ECO:0000256" key="3">
    <source>
        <dbReference type="ARBA" id="ARBA00022795"/>
    </source>
</evidence>
<name>A0A7X0H6V5_9BACT</name>
<evidence type="ECO:0000256" key="1">
    <source>
        <dbReference type="ARBA" id="ARBA00002397"/>
    </source>
</evidence>
<dbReference type="RefSeq" id="WP_184677878.1">
    <property type="nucleotide sequence ID" value="NZ_JACHGY010000001.1"/>
</dbReference>
<organism evidence="4 5">
    <name type="scientific">Algisphaera agarilytica</name>
    <dbReference type="NCBI Taxonomy" id="1385975"/>
    <lineage>
        <taxon>Bacteria</taxon>
        <taxon>Pseudomonadati</taxon>
        <taxon>Planctomycetota</taxon>
        <taxon>Phycisphaerae</taxon>
        <taxon>Phycisphaerales</taxon>
        <taxon>Phycisphaeraceae</taxon>
        <taxon>Algisphaera</taxon>
    </lineage>
</organism>
<comment type="function">
    <text evidence="1">Required for the efficient initiation of filament assembly.</text>
</comment>
<dbReference type="SUPFAM" id="SSF140566">
    <property type="entry name" value="FlgN-like"/>
    <property type="match status" value="1"/>
</dbReference>
<evidence type="ECO:0000256" key="2">
    <source>
        <dbReference type="ARBA" id="ARBA00007703"/>
    </source>
</evidence>
<dbReference type="Pfam" id="PF05130">
    <property type="entry name" value="FlgN"/>
    <property type="match status" value="1"/>
</dbReference>
<dbReference type="EMBL" id="JACHGY010000001">
    <property type="protein sequence ID" value="MBB6430358.1"/>
    <property type="molecule type" value="Genomic_DNA"/>
</dbReference>
<sequence length="171" mass="19156">MDKTLRLNLDHLEAVLAQALERQRQMLSLLERKRVALRQGKDQDMVDLTRLEHATVQTISEVEKRRLQLVADLTLAIDPAAKEPLKMKELAERLPEPYRGRLLVMRAKLVEAITQVAEQTSVVRRASESLMKHVNGLIRTIGVVSNGGAAYGQTGRINNEPARMSSINLTA</sequence>
<evidence type="ECO:0008006" key="6">
    <source>
        <dbReference type="Google" id="ProtNLM"/>
    </source>
</evidence>
<reference evidence="4 5" key="1">
    <citation type="submission" date="2020-08" db="EMBL/GenBank/DDBJ databases">
        <title>Genomic Encyclopedia of Type Strains, Phase IV (KMG-IV): sequencing the most valuable type-strain genomes for metagenomic binning, comparative biology and taxonomic classification.</title>
        <authorList>
            <person name="Goeker M."/>
        </authorList>
    </citation>
    <scope>NUCLEOTIDE SEQUENCE [LARGE SCALE GENOMIC DNA]</scope>
    <source>
        <strain evidence="4 5">DSM 103725</strain>
    </source>
</reference>
<dbReference type="InterPro" id="IPR007809">
    <property type="entry name" value="FlgN-like"/>
</dbReference>
<protein>
    <recommendedName>
        <fullName evidence="6">FlgN protein</fullName>
    </recommendedName>
</protein>
<accession>A0A7X0H6V5</accession>
<dbReference type="AlphaFoldDB" id="A0A7X0H6V5"/>
<dbReference type="GO" id="GO:0044780">
    <property type="term" value="P:bacterial-type flagellum assembly"/>
    <property type="evidence" value="ECO:0007669"/>
    <property type="project" value="InterPro"/>
</dbReference>
<comment type="similarity">
    <text evidence="2">Belongs to the FlgN family.</text>
</comment>
<dbReference type="InterPro" id="IPR036679">
    <property type="entry name" value="FlgN-like_sf"/>
</dbReference>
<comment type="caution">
    <text evidence="4">The sequence shown here is derived from an EMBL/GenBank/DDBJ whole genome shotgun (WGS) entry which is preliminary data.</text>
</comment>
<keyword evidence="3" id="KW-1005">Bacterial flagellum biogenesis</keyword>
<gene>
    <name evidence="4" type="ORF">HNQ40_002164</name>
</gene>
<dbReference type="Gene3D" id="1.20.58.300">
    <property type="entry name" value="FlgN-like"/>
    <property type="match status" value="1"/>
</dbReference>
<evidence type="ECO:0000313" key="5">
    <source>
        <dbReference type="Proteomes" id="UP000541810"/>
    </source>
</evidence>
<dbReference type="Proteomes" id="UP000541810">
    <property type="component" value="Unassembled WGS sequence"/>
</dbReference>
<proteinExistence type="inferred from homology"/>
<keyword evidence="5" id="KW-1185">Reference proteome</keyword>